<protein>
    <recommendedName>
        <fullName evidence="4">Uncharacterized methyltransferase G4D63_08175</fullName>
        <ecNumber evidence="4">2.1.1.-</ecNumber>
    </recommendedName>
</protein>
<dbReference type="InterPro" id="IPR029063">
    <property type="entry name" value="SAM-dependent_MTases_sf"/>
</dbReference>
<dbReference type="PANTHER" id="PTHR43861">
    <property type="entry name" value="TRANS-ACONITATE 2-METHYLTRANSFERASE-RELATED"/>
    <property type="match status" value="1"/>
</dbReference>
<dbReference type="RefSeq" id="WP_163179155.1">
    <property type="nucleotide sequence ID" value="NZ_JAAIWM010000002.1"/>
</dbReference>
<dbReference type="AlphaFoldDB" id="A0A6M0Q5Y0"/>
<dbReference type="HAMAP" id="MF_02100">
    <property type="entry name" value="Methyltr_YrrT"/>
    <property type="match status" value="1"/>
</dbReference>
<dbReference type="PANTHER" id="PTHR43861:SF1">
    <property type="entry name" value="TRANS-ACONITATE 2-METHYLTRANSFERASE"/>
    <property type="match status" value="1"/>
</dbReference>
<dbReference type="Proteomes" id="UP000481043">
    <property type="component" value="Unassembled WGS sequence"/>
</dbReference>
<dbReference type="CDD" id="cd02440">
    <property type="entry name" value="AdoMet_MTases"/>
    <property type="match status" value="1"/>
</dbReference>
<comment type="function">
    <text evidence="4">Could be a S-adenosyl-L-methionine-dependent methyltransferase.</text>
</comment>
<proteinExistence type="inferred from homology"/>
<feature type="binding site" evidence="4">
    <location>
        <position position="74"/>
    </location>
    <ligand>
        <name>S-adenosyl-L-methionine</name>
        <dbReference type="ChEBI" id="CHEBI:59789"/>
    </ligand>
</feature>
<evidence type="ECO:0000256" key="1">
    <source>
        <dbReference type="ARBA" id="ARBA00022603"/>
    </source>
</evidence>
<comment type="caution">
    <text evidence="6">The sequence shown here is derived from an EMBL/GenBank/DDBJ whole genome shotgun (WGS) entry which is preliminary data.</text>
</comment>
<dbReference type="EMBL" id="JAAIWM010000002">
    <property type="protein sequence ID" value="NEY71722.1"/>
    <property type="molecule type" value="Genomic_DNA"/>
</dbReference>
<keyword evidence="3 4" id="KW-0949">S-adenosyl-L-methionine</keyword>
<evidence type="ECO:0000256" key="2">
    <source>
        <dbReference type="ARBA" id="ARBA00022679"/>
    </source>
</evidence>
<dbReference type="InterPro" id="IPR023553">
    <property type="entry name" value="Uncharacterised_MeTfrase_YrrT"/>
</dbReference>
<accession>A0A6M0Q5Y0</accession>
<keyword evidence="7" id="KW-1185">Reference proteome</keyword>
<name>A0A6M0Q5Y0_9BACI</name>
<keyword evidence="1 4" id="KW-0489">Methyltransferase</keyword>
<evidence type="ECO:0000259" key="5">
    <source>
        <dbReference type="Pfam" id="PF13649"/>
    </source>
</evidence>
<keyword evidence="2 4" id="KW-0808">Transferase</keyword>
<reference evidence="6 7" key="1">
    <citation type="submission" date="2020-02" db="EMBL/GenBank/DDBJ databases">
        <title>Bacillus aquiflavi sp. nov., isolated from yellow water of strong flavor Chinese baijiu in Yibin region of China.</title>
        <authorList>
            <person name="Xie J."/>
        </authorList>
    </citation>
    <scope>NUCLEOTIDE SEQUENCE [LARGE SCALE GENOMIC DNA]</scope>
    <source>
        <strain evidence="6 7">SA4</strain>
    </source>
</reference>
<dbReference type="SUPFAM" id="SSF53335">
    <property type="entry name" value="S-adenosyl-L-methionine-dependent methyltransferases"/>
    <property type="match status" value="1"/>
</dbReference>
<dbReference type="Gene3D" id="3.40.50.150">
    <property type="entry name" value="Vaccinia Virus protein VP39"/>
    <property type="match status" value="1"/>
</dbReference>
<evidence type="ECO:0000256" key="4">
    <source>
        <dbReference type="HAMAP-Rule" id="MF_02100"/>
    </source>
</evidence>
<dbReference type="EC" id="2.1.1.-" evidence="4"/>
<evidence type="ECO:0000256" key="3">
    <source>
        <dbReference type="ARBA" id="ARBA00022691"/>
    </source>
</evidence>
<dbReference type="GO" id="GO:0032259">
    <property type="term" value="P:methylation"/>
    <property type="evidence" value="ECO:0007669"/>
    <property type="project" value="UniProtKB-KW"/>
</dbReference>
<dbReference type="Pfam" id="PF13649">
    <property type="entry name" value="Methyltransf_25"/>
    <property type="match status" value="1"/>
</dbReference>
<comment type="similarity">
    <text evidence="4">Belongs to the methyltransferase superfamily. YrrT family.</text>
</comment>
<evidence type="ECO:0000313" key="7">
    <source>
        <dbReference type="Proteomes" id="UP000481043"/>
    </source>
</evidence>
<organism evidence="6 7">
    <name type="scientific">Bacillus mesophilus</name>
    <dbReference type="NCBI Taxonomy" id="1808955"/>
    <lineage>
        <taxon>Bacteria</taxon>
        <taxon>Bacillati</taxon>
        <taxon>Bacillota</taxon>
        <taxon>Bacilli</taxon>
        <taxon>Bacillales</taxon>
        <taxon>Bacillaceae</taxon>
        <taxon>Bacillus</taxon>
    </lineage>
</organism>
<feature type="binding site" evidence="4">
    <location>
        <position position="53"/>
    </location>
    <ligand>
        <name>S-adenosyl-L-methionine</name>
        <dbReference type="ChEBI" id="CHEBI:59789"/>
    </ligand>
</feature>
<feature type="domain" description="Methyltransferase" evidence="5">
    <location>
        <begin position="49"/>
        <end position="139"/>
    </location>
</feature>
<gene>
    <name evidence="6" type="ORF">G4D63_08175</name>
</gene>
<dbReference type="GO" id="GO:0008757">
    <property type="term" value="F:S-adenosylmethionine-dependent methyltransferase activity"/>
    <property type="evidence" value="ECO:0007669"/>
    <property type="project" value="UniProtKB-UniRule"/>
</dbReference>
<sequence length="213" mass="24455">MGREFLELFEDWADHYDDSVNGHDEEYKEVFRNYEQILDAVVERSIGTVLEFGVGTGNLTHRFIEKGVTVYGIEPSEPMRSLALEKVPSTISIADGDFLDFQWPSQTINTIVSTYAFHHLTDEEKGRAIAKYGNYLQKGDKIVFADTAFESIEAYEEIVEKSRKQGYHNLADDLVREYYTTLGVLEKLFAENGFSVTFSRCNEFVWVMEAVKQ</sequence>
<evidence type="ECO:0000313" key="6">
    <source>
        <dbReference type="EMBL" id="NEY71722.1"/>
    </source>
</evidence>
<feature type="binding site" evidence="4">
    <location>
        <position position="97"/>
    </location>
    <ligand>
        <name>S-adenosyl-L-methionine</name>
        <dbReference type="ChEBI" id="CHEBI:59789"/>
    </ligand>
</feature>
<dbReference type="InterPro" id="IPR041698">
    <property type="entry name" value="Methyltransf_25"/>
</dbReference>